<evidence type="ECO:0000313" key="2">
    <source>
        <dbReference type="Proteomes" id="UP000078162"/>
    </source>
</evidence>
<organism evidence="1 2">
    <name type="scientific">Candidatus Chlamydia sanziniae</name>
    <dbReference type="NCBI Taxonomy" id="1806891"/>
    <lineage>
        <taxon>Bacteria</taxon>
        <taxon>Pseudomonadati</taxon>
        <taxon>Chlamydiota</taxon>
        <taxon>Chlamydiia</taxon>
        <taxon>Chlamydiales</taxon>
        <taxon>Chlamydiaceae</taxon>
        <taxon>Chlamydia/Chlamydophila group</taxon>
        <taxon>Chlamydia</taxon>
    </lineage>
</organism>
<dbReference type="Proteomes" id="UP000078162">
    <property type="component" value="Chromosome"/>
</dbReference>
<name>A0A1A9HU07_9CHLA</name>
<protein>
    <submittedName>
        <fullName evidence="1">Uncharacterized protein</fullName>
    </submittedName>
</protein>
<evidence type="ECO:0000313" key="1">
    <source>
        <dbReference type="EMBL" id="ANH78478.1"/>
    </source>
</evidence>
<dbReference type="EMBL" id="CP014639">
    <property type="protein sequence ID" value="ANH78478.1"/>
    <property type="molecule type" value="Genomic_DNA"/>
</dbReference>
<reference evidence="2" key="1">
    <citation type="submission" date="2016-03" db="EMBL/GenBank/DDBJ databases">
        <title>Culture-independent genomics supports pathogen discovery for uncultivable bacteria within the genus Chlamydia.</title>
        <authorList>
            <person name="Taylor-Brown A."/>
            <person name="Bachmann N.L."/>
            <person name="Borel N."/>
            <person name="Polkinghorne A."/>
        </authorList>
    </citation>
    <scope>NUCLEOTIDE SEQUENCE [LARGE SCALE GENOMIC DNA]</scope>
    <source>
        <strain evidence="2">2742-308</strain>
    </source>
</reference>
<accession>A0A1A9HU07</accession>
<proteinExistence type="predicted"/>
<dbReference type="STRING" id="1806891.Cs308_0307"/>
<keyword evidence="2" id="KW-1185">Reference proteome</keyword>
<gene>
    <name evidence="1" type="ORF">Cs308_0307</name>
</gene>
<dbReference type="KEGG" id="csaz:Cs308_0307"/>
<sequence>MILDFQFSIEYYLRVIELVIRDSSRILAYDKKRSLLEAWPISQILPANYDTSFPGIQKAIHELFGYSEISYAVSSRLLAIIELRLHEESQQTCVLYRFFSPKTYLEKKATLEKLTMLQSLIFFERQQPIDKISLATQKIFTKRRNNFSSWEDFTYEVRVPKSNTSVTEGIKESVTADVSLQAITKGLMTLLENHTIHLPLSLDLLEQFLLEKAKPLLTLSEASCRVLHAIARLFLSGSEDFYTIVGGILSSSLSGILVNPVIGSQPLSPEGKIAVSLWEELVVTSAKDSILAEGFLTEVVRKVVTEDLLLALEDANSLTPEQVGNIYSIRDCNPMLWKKMVHSLLMRWLSDRDQNVYKALKKALKEHNPHLSFWQQCLRLMKSFFRT</sequence>
<dbReference type="AlphaFoldDB" id="A0A1A9HU07"/>
<dbReference type="OrthoDB" id="18966at2"/>
<dbReference type="PATRIC" id="fig|1806891.3.peg.298"/>
<dbReference type="RefSeq" id="WP_066481729.1">
    <property type="nucleotide sequence ID" value="NZ_CP014639.1"/>
</dbReference>